<dbReference type="EMBL" id="CP030926">
    <property type="protein sequence ID" value="AXN38350.1"/>
    <property type="molecule type" value="Genomic_DNA"/>
</dbReference>
<organism evidence="1 2">
    <name type="scientific">Peribacillus butanolivorans</name>
    <dbReference type="NCBI Taxonomy" id="421767"/>
    <lineage>
        <taxon>Bacteria</taxon>
        <taxon>Bacillati</taxon>
        <taxon>Bacillota</taxon>
        <taxon>Bacilli</taxon>
        <taxon>Bacillales</taxon>
        <taxon>Bacillaceae</taxon>
        <taxon>Peribacillus</taxon>
    </lineage>
</organism>
<dbReference type="Proteomes" id="UP000260457">
    <property type="component" value="Chromosome"/>
</dbReference>
<reference evidence="1 2" key="1">
    <citation type="submission" date="2018-07" db="EMBL/GenBank/DDBJ databases">
        <title>The molecular basis for the intramolecular migration of carboxyl group in the catabolism of para-hydroxybenzoate via gentisate.</title>
        <authorList>
            <person name="Zhao H."/>
            <person name="Xu Y."/>
            <person name="Lin S."/>
            <person name="Spain J.C."/>
            <person name="Zhou N.-Y."/>
        </authorList>
    </citation>
    <scope>NUCLEOTIDE SEQUENCE [LARGE SCALE GENOMIC DNA]</scope>
    <source>
        <strain evidence="1 2">PHB-7a</strain>
    </source>
</reference>
<evidence type="ECO:0000313" key="2">
    <source>
        <dbReference type="Proteomes" id="UP000260457"/>
    </source>
</evidence>
<proteinExistence type="predicted"/>
<protein>
    <submittedName>
        <fullName evidence="1">HTH domain-containing protein</fullName>
    </submittedName>
</protein>
<keyword evidence="2" id="KW-1185">Reference proteome</keyword>
<name>A0ABN5MZA0_9BACI</name>
<sequence>MGRNASKRHHKKNCKQKMTIKEIAIHHHVSDRTIHNKIKKLRYEWDSRNTNSVGLFIFKKIKYEITSKY</sequence>
<gene>
    <name evidence="1" type="ORF">DTO10_07835</name>
</gene>
<evidence type="ECO:0000313" key="1">
    <source>
        <dbReference type="EMBL" id="AXN38350.1"/>
    </source>
</evidence>
<accession>A0ABN5MZA0</accession>